<evidence type="ECO:0000259" key="3">
    <source>
        <dbReference type="Pfam" id="PF00263"/>
    </source>
</evidence>
<dbReference type="HOGENOM" id="CLU_017952_2_0_6"/>
<dbReference type="PROSITE" id="PS51257">
    <property type="entry name" value="PROKAR_LIPOPROTEIN"/>
    <property type="match status" value="1"/>
</dbReference>
<dbReference type="GO" id="GO:0015627">
    <property type="term" value="C:type II protein secretion system complex"/>
    <property type="evidence" value="ECO:0007669"/>
    <property type="project" value="TreeGrafter"/>
</dbReference>
<evidence type="ECO:0000259" key="4">
    <source>
        <dbReference type="Pfam" id="PF13629"/>
    </source>
</evidence>
<proteinExistence type="inferred from homology"/>
<evidence type="ECO:0000313" key="5">
    <source>
        <dbReference type="EMBL" id="CAV25991.1"/>
    </source>
</evidence>
<evidence type="ECO:0000313" key="6">
    <source>
        <dbReference type="Proteomes" id="UP000009100"/>
    </source>
</evidence>
<dbReference type="PRINTS" id="PR00811">
    <property type="entry name" value="BCTERIALGSPD"/>
</dbReference>
<name>B7VR86_VIBA3</name>
<feature type="chain" id="PRO_5002865234" evidence="2">
    <location>
        <begin position="28"/>
        <end position="446"/>
    </location>
</feature>
<dbReference type="Pfam" id="PF00263">
    <property type="entry name" value="Secretin"/>
    <property type="match status" value="1"/>
</dbReference>
<dbReference type="eggNOG" id="COG4964">
    <property type="taxonomic scope" value="Bacteria"/>
</dbReference>
<dbReference type="GO" id="GO:0009306">
    <property type="term" value="P:protein secretion"/>
    <property type="evidence" value="ECO:0007669"/>
    <property type="project" value="InterPro"/>
</dbReference>
<gene>
    <name evidence="5" type="ordered locus">VS_II0471</name>
</gene>
<dbReference type="EMBL" id="FM954973">
    <property type="protein sequence ID" value="CAV25991.1"/>
    <property type="molecule type" value="Genomic_DNA"/>
</dbReference>
<dbReference type="Pfam" id="PF13629">
    <property type="entry name" value="T2SS-T3SS_pil_N"/>
    <property type="match status" value="1"/>
</dbReference>
<accession>B7VR86</accession>
<dbReference type="AlphaFoldDB" id="B7VR86"/>
<dbReference type="STRING" id="575788.VS_II0471"/>
<dbReference type="PANTHER" id="PTHR30332">
    <property type="entry name" value="PROBABLE GENERAL SECRETION PATHWAY PROTEIN D"/>
    <property type="match status" value="1"/>
</dbReference>
<feature type="domain" description="Pilus formation protein N-terminal" evidence="4">
    <location>
        <begin position="29"/>
        <end position="97"/>
    </location>
</feature>
<dbReference type="InterPro" id="IPR001775">
    <property type="entry name" value="GspD/PilQ"/>
</dbReference>
<sequence length="446" mass="48872">MVRNNMTLKKKNIALLLCGILSCPLLASELMNLDQGAAKTINLKRQISTVFVANQEVADYKIIDENKVVVYGVGQGATSVIVYDRGGNEIYNAELVVNQSLRLLKQTLIARFPDENVVVSNVGDQVVLDGIVGSEEIKQKINRLVGEMLKKDRRRAAYELKDADGEALDELEYTAKYNYDQVINNLKVLTTEQINVKLTVAEVSSSFLTELGVTYSDSGQPGTFVNKLLDFTAQDIVSVISASGDDKIGRVLAEPNLSVISGEQASFLAGGEIPIAVRDQDGITISYKEYGVKLAMVAKVTDTENIRLTLIPEVSSIDESNKTTTGLISVPSLRTRRAQTTVHLKDGQSFVLAGLLTSEERESLTKIPILGDIPILGALFSHSSTNRSKTELIIVATVNLVDPVEQEQVKLPSFRRTSDLERLLRIDLSELDEPELENTINQGGFN</sequence>
<dbReference type="Proteomes" id="UP000009100">
    <property type="component" value="Chromosome 2"/>
</dbReference>
<dbReference type="KEGG" id="vsp:VS_II0471"/>
<feature type="signal peptide" evidence="2">
    <location>
        <begin position="1"/>
        <end position="27"/>
    </location>
</feature>
<evidence type="ECO:0000256" key="2">
    <source>
        <dbReference type="SAM" id="SignalP"/>
    </source>
</evidence>
<protein>
    <submittedName>
        <fullName evidence="5">Flp pilus assembly protein</fullName>
    </submittedName>
</protein>
<organism evidence="5 6">
    <name type="scientific">Vibrio atlanticus (strain LGP32)</name>
    <name type="common">Vibrio splendidus (strain Mel32)</name>
    <dbReference type="NCBI Taxonomy" id="575788"/>
    <lineage>
        <taxon>Bacteria</taxon>
        <taxon>Pseudomonadati</taxon>
        <taxon>Pseudomonadota</taxon>
        <taxon>Gammaproteobacteria</taxon>
        <taxon>Vibrionales</taxon>
        <taxon>Vibrionaceae</taxon>
        <taxon>Vibrio</taxon>
    </lineage>
</organism>
<feature type="domain" description="Type II/III secretion system secretin-like" evidence="3">
    <location>
        <begin position="249"/>
        <end position="401"/>
    </location>
</feature>
<reference evidence="5 6" key="1">
    <citation type="submission" date="2009-02" db="EMBL/GenBank/DDBJ databases">
        <title>Vibrio splendidus str. LGP32 complete genome.</title>
        <authorList>
            <person name="Mazel D."/>
            <person name="Le Roux F."/>
        </authorList>
    </citation>
    <scope>NUCLEOTIDE SEQUENCE [LARGE SCALE GENOMIC DNA]</scope>
    <source>
        <strain evidence="5 6">LGP32</strain>
    </source>
</reference>
<dbReference type="InterPro" id="IPR004846">
    <property type="entry name" value="T2SS/T3SS_dom"/>
</dbReference>
<keyword evidence="2" id="KW-0732">Signal</keyword>
<dbReference type="PANTHER" id="PTHR30332:SF17">
    <property type="entry name" value="TYPE IV PILIATION SYSTEM PROTEIN DR_0774-RELATED"/>
    <property type="match status" value="1"/>
</dbReference>
<dbReference type="InterPro" id="IPR050810">
    <property type="entry name" value="Bact_Secretion_Sys_Channel"/>
</dbReference>
<comment type="similarity">
    <text evidence="1">Belongs to the bacterial secretin family.</text>
</comment>
<evidence type="ECO:0000256" key="1">
    <source>
        <dbReference type="RuleBase" id="RU004003"/>
    </source>
</evidence>
<dbReference type="InterPro" id="IPR032789">
    <property type="entry name" value="T2SS-T3SS_pil_N"/>
</dbReference>